<feature type="region of interest" description="Disordered" evidence="1">
    <location>
        <begin position="1"/>
        <end position="25"/>
    </location>
</feature>
<protein>
    <submittedName>
        <fullName evidence="2">Uncharacterized protein</fullName>
    </submittedName>
</protein>
<dbReference type="HOGENOM" id="CLU_1853670_0_0_5"/>
<evidence type="ECO:0000256" key="1">
    <source>
        <dbReference type="SAM" id="MobiDB-lite"/>
    </source>
</evidence>
<accession>Q07L99</accession>
<feature type="compositionally biased region" description="Low complexity" evidence="1">
    <location>
        <begin position="114"/>
        <end position="123"/>
    </location>
</feature>
<dbReference type="STRING" id="316055.RPE_3353"/>
<reference evidence="2" key="1">
    <citation type="submission" date="2006-09" db="EMBL/GenBank/DDBJ databases">
        <title>Complete sequence of Rhodopseudomonas palustris BisA53.</title>
        <authorList>
            <consortium name="US DOE Joint Genome Institute"/>
            <person name="Copeland A."/>
            <person name="Lucas S."/>
            <person name="Lapidus A."/>
            <person name="Barry K."/>
            <person name="Detter J.C."/>
            <person name="Glavina del Rio T."/>
            <person name="Hammon N."/>
            <person name="Israni S."/>
            <person name="Dalin E."/>
            <person name="Tice H."/>
            <person name="Pitluck S."/>
            <person name="Chain P."/>
            <person name="Malfatti S."/>
            <person name="Shin M."/>
            <person name="Vergez L."/>
            <person name="Schmutz J."/>
            <person name="Larimer F."/>
            <person name="Land M."/>
            <person name="Hauser L."/>
            <person name="Pelletier D.A."/>
            <person name="Kyrpides N."/>
            <person name="Kim E."/>
            <person name="Harwood C.S."/>
            <person name="Oda Y."/>
            <person name="Richardson P."/>
        </authorList>
    </citation>
    <scope>NUCLEOTIDE SEQUENCE [LARGE SCALE GENOMIC DNA]</scope>
    <source>
        <strain evidence="2">BisA53</strain>
    </source>
</reference>
<evidence type="ECO:0000313" key="2">
    <source>
        <dbReference type="EMBL" id="ABJ07285.1"/>
    </source>
</evidence>
<name>Q07L99_RHOP5</name>
<organism evidence="2">
    <name type="scientific">Rhodopseudomonas palustris (strain BisA53)</name>
    <dbReference type="NCBI Taxonomy" id="316055"/>
    <lineage>
        <taxon>Bacteria</taxon>
        <taxon>Pseudomonadati</taxon>
        <taxon>Pseudomonadota</taxon>
        <taxon>Alphaproteobacteria</taxon>
        <taxon>Hyphomicrobiales</taxon>
        <taxon>Nitrobacteraceae</taxon>
        <taxon>Rhodopseudomonas</taxon>
    </lineage>
</organism>
<feature type="region of interest" description="Disordered" evidence="1">
    <location>
        <begin position="103"/>
        <end position="123"/>
    </location>
</feature>
<gene>
    <name evidence="2" type="ordered locus">RPE_3353</name>
</gene>
<sequence>MSARHQIKRSDQDVRQATVQSKDGPAGETVFLHSVRIIDPRFHRRVSARVKFDHDVFADPLVFCGACRWQGRASSQIISPEHLLIQPARRAGFRARRRCTPVMRTGGDATPRQPAGAPFSGPPAAMVIAMPRRRVNRS</sequence>
<dbReference type="EMBL" id="CP000463">
    <property type="protein sequence ID" value="ABJ07285.1"/>
    <property type="molecule type" value="Genomic_DNA"/>
</dbReference>
<dbReference type="AlphaFoldDB" id="Q07L99"/>
<dbReference type="KEGG" id="rpe:RPE_3353"/>
<proteinExistence type="predicted"/>